<protein>
    <submittedName>
        <fullName evidence="3">DedA family protein</fullName>
    </submittedName>
</protein>
<feature type="transmembrane region" description="Helical" evidence="1">
    <location>
        <begin position="180"/>
        <end position="197"/>
    </location>
</feature>
<dbReference type="GO" id="GO:0005886">
    <property type="term" value="C:plasma membrane"/>
    <property type="evidence" value="ECO:0007669"/>
    <property type="project" value="TreeGrafter"/>
</dbReference>
<feature type="transmembrane region" description="Helical" evidence="1">
    <location>
        <begin position="140"/>
        <end position="165"/>
    </location>
</feature>
<proteinExistence type="predicted"/>
<keyword evidence="1" id="KW-1133">Transmembrane helix</keyword>
<dbReference type="Pfam" id="PF09335">
    <property type="entry name" value="VTT_dom"/>
    <property type="match status" value="1"/>
</dbReference>
<dbReference type="AlphaFoldDB" id="A0A5B8SRN2"/>
<evidence type="ECO:0000256" key="1">
    <source>
        <dbReference type="SAM" id="Phobius"/>
    </source>
</evidence>
<dbReference type="PANTHER" id="PTHR42709:SF11">
    <property type="entry name" value="DEDA FAMILY PROTEIN"/>
    <property type="match status" value="1"/>
</dbReference>
<feature type="domain" description="VTT" evidence="2">
    <location>
        <begin position="42"/>
        <end position="162"/>
    </location>
</feature>
<dbReference type="EMBL" id="CP042382">
    <property type="protein sequence ID" value="QEA38931.1"/>
    <property type="molecule type" value="Genomic_DNA"/>
</dbReference>
<name>A0A5B8SRN2_9GAMM</name>
<feature type="transmembrane region" description="Helical" evidence="1">
    <location>
        <begin position="113"/>
        <end position="133"/>
    </location>
</feature>
<dbReference type="RefSeq" id="WP_147183987.1">
    <property type="nucleotide sequence ID" value="NZ_CP042382.1"/>
</dbReference>
<dbReference type="InterPro" id="IPR032816">
    <property type="entry name" value="VTT_dom"/>
</dbReference>
<evidence type="ECO:0000313" key="4">
    <source>
        <dbReference type="Proteomes" id="UP000321272"/>
    </source>
</evidence>
<organism evidence="3 4">
    <name type="scientific">Pistricoccus aurantiacus</name>
    <dbReference type="NCBI Taxonomy" id="1883414"/>
    <lineage>
        <taxon>Bacteria</taxon>
        <taxon>Pseudomonadati</taxon>
        <taxon>Pseudomonadota</taxon>
        <taxon>Gammaproteobacteria</taxon>
        <taxon>Oceanospirillales</taxon>
        <taxon>Halomonadaceae</taxon>
        <taxon>Pistricoccus</taxon>
    </lineage>
</organism>
<reference evidence="3 4" key="1">
    <citation type="submission" date="2019-06" db="EMBL/GenBank/DDBJ databases">
        <title>Genome analyses of bacteria isolated from kimchi.</title>
        <authorList>
            <person name="Lee S."/>
            <person name="Ahn S."/>
            <person name="Roh S."/>
        </authorList>
    </citation>
    <scope>NUCLEOTIDE SEQUENCE [LARGE SCALE GENOMIC DNA]</scope>
    <source>
        <strain evidence="3 4">CBA4606</strain>
    </source>
</reference>
<dbReference type="PANTHER" id="PTHR42709">
    <property type="entry name" value="ALKALINE PHOSPHATASE LIKE PROTEIN"/>
    <property type="match status" value="1"/>
</dbReference>
<dbReference type="OrthoDB" id="9130337at2"/>
<feature type="transmembrane region" description="Helical" evidence="1">
    <location>
        <begin position="24"/>
        <end position="47"/>
    </location>
</feature>
<feature type="transmembrane region" description="Helical" evidence="1">
    <location>
        <begin position="59"/>
        <end position="79"/>
    </location>
</feature>
<evidence type="ECO:0000313" key="3">
    <source>
        <dbReference type="EMBL" id="QEA38931.1"/>
    </source>
</evidence>
<dbReference type="KEGG" id="paur:FGL86_07490"/>
<keyword evidence="1" id="KW-0812">Transmembrane</keyword>
<keyword evidence="1" id="KW-0472">Membrane</keyword>
<dbReference type="InterPro" id="IPR051311">
    <property type="entry name" value="DedA_domain"/>
</dbReference>
<keyword evidence="4" id="KW-1185">Reference proteome</keyword>
<accession>A0A5B8SRN2</accession>
<sequence length="198" mass="21767">MSSNFRSLASASAWLDRLAGSNHAYWLLFAASMMETLLIPIPIEVILIPWMLIHPERRWKIATVALAGNLTAALIGYGLGSFTMEQWGDTLIPLFGGQQAFDSFRTTMENNGFLAILAVGITPIPFQTAMLVAGASGYPLILFILAAMIARGIRYFGLALLVAIAGDKAMEIWKHHSRKVGIGLLVIAIIWIGWQFYK</sequence>
<dbReference type="Proteomes" id="UP000321272">
    <property type="component" value="Chromosome"/>
</dbReference>
<evidence type="ECO:0000259" key="2">
    <source>
        <dbReference type="Pfam" id="PF09335"/>
    </source>
</evidence>
<gene>
    <name evidence="3" type="ORF">FGL86_07490</name>
</gene>